<protein>
    <submittedName>
        <fullName evidence="2">Uncharacterized protein</fullName>
    </submittedName>
</protein>
<keyword evidence="3" id="KW-1185">Reference proteome</keyword>
<dbReference type="Proteomes" id="UP001610563">
    <property type="component" value="Unassembled WGS sequence"/>
</dbReference>
<feature type="chain" id="PRO_5046774801" evidence="1">
    <location>
        <begin position="20"/>
        <end position="58"/>
    </location>
</feature>
<reference evidence="2 3" key="1">
    <citation type="submission" date="2024-07" db="EMBL/GenBank/DDBJ databases">
        <title>Section-level genome sequencing and comparative genomics of Aspergillus sections Usti and Cavernicolus.</title>
        <authorList>
            <consortium name="Lawrence Berkeley National Laboratory"/>
            <person name="Nybo J.L."/>
            <person name="Vesth T.C."/>
            <person name="Theobald S."/>
            <person name="Frisvad J.C."/>
            <person name="Larsen T.O."/>
            <person name="Kjaerboelling I."/>
            <person name="Rothschild-Mancinelli K."/>
            <person name="Lyhne E.K."/>
            <person name="Kogle M.E."/>
            <person name="Barry K."/>
            <person name="Clum A."/>
            <person name="Na H."/>
            <person name="Ledsgaard L."/>
            <person name="Lin J."/>
            <person name="Lipzen A."/>
            <person name="Kuo A."/>
            <person name="Riley R."/>
            <person name="Mondo S."/>
            <person name="Labutti K."/>
            <person name="Haridas S."/>
            <person name="Pangalinan J."/>
            <person name="Salamov A.A."/>
            <person name="Simmons B.A."/>
            <person name="Magnuson J.K."/>
            <person name="Chen J."/>
            <person name="Drula E."/>
            <person name="Henrissat B."/>
            <person name="Wiebenga A."/>
            <person name="Lubbers R.J."/>
            <person name="Gomes A.C."/>
            <person name="Makela M.R."/>
            <person name="Stajich J."/>
            <person name="Grigoriev I.V."/>
            <person name="Mortensen U.H."/>
            <person name="De Vries R.P."/>
            <person name="Baker S.E."/>
            <person name="Andersen M.R."/>
        </authorList>
    </citation>
    <scope>NUCLEOTIDE SEQUENCE [LARGE SCALE GENOMIC DNA]</scope>
    <source>
        <strain evidence="2 3">CBS 209.92</strain>
    </source>
</reference>
<feature type="signal peptide" evidence="1">
    <location>
        <begin position="1"/>
        <end position="19"/>
    </location>
</feature>
<proteinExistence type="predicted"/>
<organism evidence="2 3">
    <name type="scientific">Aspergillus keveii</name>
    <dbReference type="NCBI Taxonomy" id="714993"/>
    <lineage>
        <taxon>Eukaryota</taxon>
        <taxon>Fungi</taxon>
        <taxon>Dikarya</taxon>
        <taxon>Ascomycota</taxon>
        <taxon>Pezizomycotina</taxon>
        <taxon>Eurotiomycetes</taxon>
        <taxon>Eurotiomycetidae</taxon>
        <taxon>Eurotiales</taxon>
        <taxon>Aspergillaceae</taxon>
        <taxon>Aspergillus</taxon>
        <taxon>Aspergillus subgen. Nidulantes</taxon>
    </lineage>
</organism>
<accession>A0ABR4GRI6</accession>
<sequence>MKLLYWCWCLLVRLGLVLVADLPSGCLVLGLAGYTFSASWQAYDDMFRMHDEIEELWI</sequence>
<dbReference type="EMBL" id="JBFTWV010000001">
    <property type="protein sequence ID" value="KAL2801481.1"/>
    <property type="molecule type" value="Genomic_DNA"/>
</dbReference>
<comment type="caution">
    <text evidence="2">The sequence shown here is derived from an EMBL/GenBank/DDBJ whole genome shotgun (WGS) entry which is preliminary data.</text>
</comment>
<gene>
    <name evidence="2" type="ORF">BJX66DRAFT_289933</name>
</gene>
<evidence type="ECO:0000313" key="3">
    <source>
        <dbReference type="Proteomes" id="UP001610563"/>
    </source>
</evidence>
<name>A0ABR4GRI6_9EURO</name>
<evidence type="ECO:0000313" key="2">
    <source>
        <dbReference type="EMBL" id="KAL2801481.1"/>
    </source>
</evidence>
<evidence type="ECO:0000256" key="1">
    <source>
        <dbReference type="SAM" id="SignalP"/>
    </source>
</evidence>
<keyword evidence="1" id="KW-0732">Signal</keyword>